<gene>
    <name evidence="3" type="ORF">Tci_470269</name>
</gene>
<sequence>LNATLDDQDKTITEASVRRHLKLADANGISTLPTTKIFKQLALMGATTTTSSLEAEQGSGNISKTQTKAKPSGPSSPRTSLEGSPGCHVTMGGSPVQAWPERLSNLPNVPPLGEGNTSRSGDGSMQLLELMDICTKLSDKVTSLNNELKSTKAVYNKALITLTKRVKKLEKKLKHKRRRAVVDSLKDEETSLDKEDSLKQGRMIEEKDDNEINLAETLVNIKKSAAKDKGKAIMQESEPSKKIKKKEMIHISLDEKIAQRFYEEEQAHLLMDEEYAQQVQAQWVSDEARIVQENLSQAEQWDDVQAQI</sequence>
<protein>
    <submittedName>
        <fullName evidence="3">Uncharacterized protein</fullName>
    </submittedName>
</protein>
<proteinExistence type="predicted"/>
<dbReference type="AlphaFoldDB" id="A0A699I651"/>
<organism evidence="3">
    <name type="scientific">Tanacetum cinerariifolium</name>
    <name type="common">Dalmatian daisy</name>
    <name type="synonym">Chrysanthemum cinerariifolium</name>
    <dbReference type="NCBI Taxonomy" id="118510"/>
    <lineage>
        <taxon>Eukaryota</taxon>
        <taxon>Viridiplantae</taxon>
        <taxon>Streptophyta</taxon>
        <taxon>Embryophyta</taxon>
        <taxon>Tracheophyta</taxon>
        <taxon>Spermatophyta</taxon>
        <taxon>Magnoliopsida</taxon>
        <taxon>eudicotyledons</taxon>
        <taxon>Gunneridae</taxon>
        <taxon>Pentapetalae</taxon>
        <taxon>asterids</taxon>
        <taxon>campanulids</taxon>
        <taxon>Asterales</taxon>
        <taxon>Asteraceae</taxon>
        <taxon>Asteroideae</taxon>
        <taxon>Anthemideae</taxon>
        <taxon>Anthemidinae</taxon>
        <taxon>Tanacetum</taxon>
    </lineage>
</organism>
<feature type="coiled-coil region" evidence="1">
    <location>
        <begin position="152"/>
        <end position="179"/>
    </location>
</feature>
<reference evidence="3" key="1">
    <citation type="journal article" date="2019" name="Sci. Rep.">
        <title>Draft genome of Tanacetum cinerariifolium, the natural source of mosquito coil.</title>
        <authorList>
            <person name="Yamashiro T."/>
            <person name="Shiraishi A."/>
            <person name="Satake H."/>
            <person name="Nakayama K."/>
        </authorList>
    </citation>
    <scope>NUCLEOTIDE SEQUENCE</scope>
</reference>
<evidence type="ECO:0000256" key="2">
    <source>
        <dbReference type="SAM" id="MobiDB-lite"/>
    </source>
</evidence>
<evidence type="ECO:0000256" key="1">
    <source>
        <dbReference type="SAM" id="Coils"/>
    </source>
</evidence>
<feature type="compositionally biased region" description="Polar residues" evidence="2">
    <location>
        <begin position="51"/>
        <end position="82"/>
    </location>
</feature>
<feature type="region of interest" description="Disordered" evidence="2">
    <location>
        <begin position="51"/>
        <end position="94"/>
    </location>
</feature>
<dbReference type="EMBL" id="BKCJ010228854">
    <property type="protein sequence ID" value="GEY98295.1"/>
    <property type="molecule type" value="Genomic_DNA"/>
</dbReference>
<feature type="non-terminal residue" evidence="3">
    <location>
        <position position="1"/>
    </location>
</feature>
<name>A0A699I651_TANCI</name>
<evidence type="ECO:0000313" key="3">
    <source>
        <dbReference type="EMBL" id="GEY98295.1"/>
    </source>
</evidence>
<comment type="caution">
    <text evidence="3">The sequence shown here is derived from an EMBL/GenBank/DDBJ whole genome shotgun (WGS) entry which is preliminary data.</text>
</comment>
<keyword evidence="1" id="KW-0175">Coiled coil</keyword>
<accession>A0A699I651</accession>